<dbReference type="Gene3D" id="1.10.287.130">
    <property type="match status" value="1"/>
</dbReference>
<dbReference type="PANTHER" id="PTHR43047">
    <property type="entry name" value="TWO-COMPONENT HISTIDINE PROTEIN KINASE"/>
    <property type="match status" value="1"/>
</dbReference>
<dbReference type="EC" id="2.7.13.3" evidence="2"/>
<dbReference type="SMART" id="SM00448">
    <property type="entry name" value="REC"/>
    <property type="match status" value="1"/>
</dbReference>
<dbReference type="InterPro" id="IPR003661">
    <property type="entry name" value="HisK_dim/P_dom"/>
</dbReference>
<evidence type="ECO:0000259" key="8">
    <source>
        <dbReference type="PROSITE" id="PS50109"/>
    </source>
</evidence>
<proteinExistence type="predicted"/>
<feature type="transmembrane region" description="Helical" evidence="7">
    <location>
        <begin position="155"/>
        <end position="171"/>
    </location>
</feature>
<dbReference type="InterPro" id="IPR011006">
    <property type="entry name" value="CheY-like_superfamily"/>
</dbReference>
<dbReference type="GO" id="GO:0009927">
    <property type="term" value="F:histidine phosphotransfer kinase activity"/>
    <property type="evidence" value="ECO:0007669"/>
    <property type="project" value="TreeGrafter"/>
</dbReference>
<evidence type="ECO:0000256" key="5">
    <source>
        <dbReference type="ARBA" id="ARBA00022777"/>
    </source>
</evidence>
<evidence type="ECO:0000256" key="7">
    <source>
        <dbReference type="SAM" id="Phobius"/>
    </source>
</evidence>
<dbReference type="SMART" id="SM00387">
    <property type="entry name" value="HATPase_c"/>
    <property type="match status" value="1"/>
</dbReference>
<keyword evidence="7" id="KW-1133">Transmembrane helix</keyword>
<protein>
    <recommendedName>
        <fullName evidence="2">histidine kinase</fullName>
        <ecNumber evidence="2">2.7.13.3</ecNumber>
    </recommendedName>
</protein>
<feature type="transmembrane region" description="Helical" evidence="7">
    <location>
        <begin position="77"/>
        <end position="96"/>
    </location>
</feature>
<dbReference type="InterPro" id="IPR004358">
    <property type="entry name" value="Sig_transdc_His_kin-like_C"/>
</dbReference>
<feature type="domain" description="Histidine kinase" evidence="8">
    <location>
        <begin position="265"/>
        <end position="490"/>
    </location>
</feature>
<keyword evidence="3 6" id="KW-0597">Phosphoprotein</keyword>
<dbReference type="PANTHER" id="PTHR43047:SF72">
    <property type="entry name" value="OSMOSENSING HISTIDINE PROTEIN KINASE SLN1"/>
    <property type="match status" value="1"/>
</dbReference>
<keyword evidence="7" id="KW-0472">Membrane</keyword>
<evidence type="ECO:0000256" key="1">
    <source>
        <dbReference type="ARBA" id="ARBA00000085"/>
    </source>
</evidence>
<evidence type="ECO:0000256" key="4">
    <source>
        <dbReference type="ARBA" id="ARBA00022679"/>
    </source>
</evidence>
<name>A0A2W4QY19_9GAMM</name>
<dbReference type="InterPro" id="IPR003594">
    <property type="entry name" value="HATPase_dom"/>
</dbReference>
<dbReference type="CDD" id="cd00075">
    <property type="entry name" value="HATPase"/>
    <property type="match status" value="1"/>
</dbReference>
<dbReference type="CDD" id="cd00156">
    <property type="entry name" value="REC"/>
    <property type="match status" value="1"/>
</dbReference>
<dbReference type="PROSITE" id="PS50110">
    <property type="entry name" value="RESPONSE_REGULATORY"/>
    <property type="match status" value="1"/>
</dbReference>
<feature type="transmembrane region" description="Helical" evidence="7">
    <location>
        <begin position="194"/>
        <end position="211"/>
    </location>
</feature>
<accession>A0A2W4QY19</accession>
<dbReference type="InterPro" id="IPR036097">
    <property type="entry name" value="HisK_dim/P_sf"/>
</dbReference>
<dbReference type="Gene3D" id="3.40.50.2300">
    <property type="match status" value="1"/>
</dbReference>
<dbReference type="SUPFAM" id="SSF55874">
    <property type="entry name" value="ATPase domain of HSP90 chaperone/DNA topoisomerase II/histidine kinase"/>
    <property type="match status" value="1"/>
</dbReference>
<dbReference type="Proteomes" id="UP000249396">
    <property type="component" value="Unassembled WGS sequence"/>
</dbReference>
<dbReference type="GO" id="GO:0000155">
    <property type="term" value="F:phosphorelay sensor kinase activity"/>
    <property type="evidence" value="ECO:0007669"/>
    <property type="project" value="InterPro"/>
</dbReference>
<keyword evidence="4" id="KW-0808">Transferase</keyword>
<gene>
    <name evidence="10" type="ORF">DM484_17145</name>
</gene>
<dbReference type="PROSITE" id="PS50109">
    <property type="entry name" value="HIS_KIN"/>
    <property type="match status" value="1"/>
</dbReference>
<dbReference type="InterPro" id="IPR036890">
    <property type="entry name" value="HATPase_C_sf"/>
</dbReference>
<dbReference type="CDD" id="cd00082">
    <property type="entry name" value="HisKA"/>
    <property type="match status" value="1"/>
</dbReference>
<dbReference type="EMBL" id="QJPH01000364">
    <property type="protein sequence ID" value="PZN76193.1"/>
    <property type="molecule type" value="Genomic_DNA"/>
</dbReference>
<feature type="transmembrane region" description="Helical" evidence="7">
    <location>
        <begin position="103"/>
        <end position="124"/>
    </location>
</feature>
<feature type="domain" description="Response regulatory" evidence="9">
    <location>
        <begin position="511"/>
        <end position="625"/>
    </location>
</feature>
<comment type="catalytic activity">
    <reaction evidence="1">
        <text>ATP + protein L-histidine = ADP + protein N-phospho-L-histidine.</text>
        <dbReference type="EC" id="2.7.13.3"/>
    </reaction>
</comment>
<keyword evidence="5" id="KW-0418">Kinase</keyword>
<dbReference type="AlphaFoldDB" id="A0A2W4QY19"/>
<feature type="modified residue" description="4-aspartylphosphate" evidence="6">
    <location>
        <position position="562"/>
    </location>
</feature>
<keyword evidence="7" id="KW-0812">Transmembrane</keyword>
<evidence type="ECO:0000256" key="6">
    <source>
        <dbReference type="PROSITE-ProRule" id="PRU00169"/>
    </source>
</evidence>
<dbReference type="InterPro" id="IPR005467">
    <property type="entry name" value="His_kinase_dom"/>
</dbReference>
<evidence type="ECO:0000313" key="10">
    <source>
        <dbReference type="EMBL" id="PZN76193.1"/>
    </source>
</evidence>
<dbReference type="SUPFAM" id="SSF52172">
    <property type="entry name" value="CheY-like"/>
    <property type="match status" value="1"/>
</dbReference>
<reference evidence="10 11" key="1">
    <citation type="journal article" date="2018" name="Aquat. Microb. Ecol.">
        <title>Gammaproteobacterial methanotrophs dominate.</title>
        <authorList>
            <person name="Rissanen A.J."/>
            <person name="Saarenheimo J."/>
            <person name="Tiirola M."/>
            <person name="Peura S."/>
            <person name="Aalto S.L."/>
            <person name="Karvinen A."/>
            <person name="Nykanen H."/>
        </authorList>
    </citation>
    <scope>NUCLEOTIDE SEQUENCE [LARGE SCALE GENOMIC DNA]</scope>
    <source>
        <strain evidence="10">AMbin10</strain>
    </source>
</reference>
<evidence type="ECO:0000256" key="2">
    <source>
        <dbReference type="ARBA" id="ARBA00012438"/>
    </source>
</evidence>
<dbReference type="GO" id="GO:0005886">
    <property type="term" value="C:plasma membrane"/>
    <property type="evidence" value="ECO:0007669"/>
    <property type="project" value="TreeGrafter"/>
</dbReference>
<organism evidence="10 11">
    <name type="scientific">Candidatus Methylumidiphilus alinenensis</name>
    <dbReference type="NCBI Taxonomy" id="2202197"/>
    <lineage>
        <taxon>Bacteria</taxon>
        <taxon>Pseudomonadati</taxon>
        <taxon>Pseudomonadota</taxon>
        <taxon>Gammaproteobacteria</taxon>
        <taxon>Methylococcales</taxon>
        <taxon>Candidatus Methylumidiphilus</taxon>
    </lineage>
</organism>
<dbReference type="Pfam" id="PF02518">
    <property type="entry name" value="HATPase_c"/>
    <property type="match status" value="1"/>
</dbReference>
<evidence type="ECO:0000259" key="9">
    <source>
        <dbReference type="PROSITE" id="PS50110"/>
    </source>
</evidence>
<comment type="caution">
    <text evidence="10">The sequence shown here is derived from an EMBL/GenBank/DDBJ whole genome shotgun (WGS) entry which is preliminary data.</text>
</comment>
<sequence length="629" mass="71105">MNLFTQFLTDIFPPKPFDAETERCFLRDYSERMITQRRIAVVIAVCTNLYYFGIDIIDALNNEAFNEIAKLKIFPSRLIGTIAMTLSAGFLFHPAAKSNEHCVCFYIYCLSFSIYFMLLALTYQIPFPDYYLFCYDGMLLSLLFLFGFSRMLAKPTIILVIILLLASWYTFDDASNSFALSNLVKNPFREHDESPMVFLSIFSIIGCFISVNQEHVARQIFSNETQLKNAREQTELKASEIISLKEQSRLLAEQQNRDKSRFIAAAAHDLRNVMQPIGNFLNASLIALSKGKTCHTLEYLKQAIKADKAMCADVKDILDLSELESGIIKIKYTDFDIRVLAEEVVKQNELDANNKHVSLGIAKSNSSKAIVRSDRHHLKRILTNLLTNGVKYADYSKPKPLVIIAIVSLTKTIRVDVIDNGKGIPLNEQENIFKAFCQLDNPERNRDKGQGLGLSIVKTTINLLEHHAIKKLRSKLGLGTRITLLLPKGDELDFEEPIQLVNQERSLKGLYVLLIENDISVNQSIIAILKEHGAKYEAVSSVVALEILLPTLERDPDVVITDHSLPDEQTALDVITLIKSTFGYEPPILIITGETVLLDKEFKNNRVLLKPIESEHLLAEINLLGRNQN</sequence>
<dbReference type="InterPro" id="IPR001789">
    <property type="entry name" value="Sig_transdc_resp-reg_receiver"/>
</dbReference>
<dbReference type="SUPFAM" id="SSF47384">
    <property type="entry name" value="Homodimeric domain of signal transducing histidine kinase"/>
    <property type="match status" value="1"/>
</dbReference>
<dbReference type="Gene3D" id="3.30.565.10">
    <property type="entry name" value="Histidine kinase-like ATPase, C-terminal domain"/>
    <property type="match status" value="1"/>
</dbReference>
<evidence type="ECO:0000256" key="3">
    <source>
        <dbReference type="ARBA" id="ARBA00022553"/>
    </source>
</evidence>
<feature type="transmembrane region" description="Helical" evidence="7">
    <location>
        <begin position="39"/>
        <end position="57"/>
    </location>
</feature>
<evidence type="ECO:0000313" key="11">
    <source>
        <dbReference type="Proteomes" id="UP000249396"/>
    </source>
</evidence>
<dbReference type="PRINTS" id="PR00344">
    <property type="entry name" value="BCTRLSENSOR"/>
</dbReference>